<dbReference type="Proteomes" id="UP000807306">
    <property type="component" value="Unassembled WGS sequence"/>
</dbReference>
<evidence type="ECO:0000313" key="2">
    <source>
        <dbReference type="EMBL" id="KAF9526263.1"/>
    </source>
</evidence>
<comment type="caution">
    <text evidence="2">The sequence shown here is derived from an EMBL/GenBank/DDBJ whole genome shotgun (WGS) entry which is preliminary data.</text>
</comment>
<keyword evidence="1" id="KW-0812">Transmembrane</keyword>
<dbReference type="EMBL" id="MU157873">
    <property type="protein sequence ID" value="KAF9526263.1"/>
    <property type="molecule type" value="Genomic_DNA"/>
</dbReference>
<name>A0A9P6JMX5_9AGAR</name>
<sequence>MVVDMVADTLPKQVTCRPLLRSLAWVQEERWLSQAVLDYLEASLSQMRLTTCKIMPMTKGLLTVTITVTAVTLATFDLDTFIHYFYYLTWSL</sequence>
<feature type="transmembrane region" description="Helical" evidence="1">
    <location>
        <begin position="61"/>
        <end position="86"/>
    </location>
</feature>
<evidence type="ECO:0000256" key="1">
    <source>
        <dbReference type="SAM" id="Phobius"/>
    </source>
</evidence>
<proteinExistence type="predicted"/>
<keyword evidence="1" id="KW-0472">Membrane</keyword>
<accession>A0A9P6JMX5</accession>
<keyword evidence="1" id="KW-1133">Transmembrane helix</keyword>
<dbReference type="AlphaFoldDB" id="A0A9P6JMX5"/>
<keyword evidence="3" id="KW-1185">Reference proteome</keyword>
<organism evidence="2 3">
    <name type="scientific">Crepidotus variabilis</name>
    <dbReference type="NCBI Taxonomy" id="179855"/>
    <lineage>
        <taxon>Eukaryota</taxon>
        <taxon>Fungi</taxon>
        <taxon>Dikarya</taxon>
        <taxon>Basidiomycota</taxon>
        <taxon>Agaricomycotina</taxon>
        <taxon>Agaricomycetes</taxon>
        <taxon>Agaricomycetidae</taxon>
        <taxon>Agaricales</taxon>
        <taxon>Agaricineae</taxon>
        <taxon>Crepidotaceae</taxon>
        <taxon>Crepidotus</taxon>
    </lineage>
</organism>
<protein>
    <submittedName>
        <fullName evidence="2">Uncharacterized protein</fullName>
    </submittedName>
</protein>
<evidence type="ECO:0000313" key="3">
    <source>
        <dbReference type="Proteomes" id="UP000807306"/>
    </source>
</evidence>
<gene>
    <name evidence="2" type="ORF">CPB83DRAFT_858079</name>
</gene>
<reference evidence="2" key="1">
    <citation type="submission" date="2020-11" db="EMBL/GenBank/DDBJ databases">
        <authorList>
            <consortium name="DOE Joint Genome Institute"/>
            <person name="Ahrendt S."/>
            <person name="Riley R."/>
            <person name="Andreopoulos W."/>
            <person name="Labutti K."/>
            <person name="Pangilinan J."/>
            <person name="Ruiz-Duenas F.J."/>
            <person name="Barrasa J.M."/>
            <person name="Sanchez-Garcia M."/>
            <person name="Camarero S."/>
            <person name="Miyauchi S."/>
            <person name="Serrano A."/>
            <person name="Linde D."/>
            <person name="Babiker R."/>
            <person name="Drula E."/>
            <person name="Ayuso-Fernandez I."/>
            <person name="Pacheco R."/>
            <person name="Padilla G."/>
            <person name="Ferreira P."/>
            <person name="Barriuso J."/>
            <person name="Kellner H."/>
            <person name="Castanera R."/>
            <person name="Alfaro M."/>
            <person name="Ramirez L."/>
            <person name="Pisabarro A.G."/>
            <person name="Kuo A."/>
            <person name="Tritt A."/>
            <person name="Lipzen A."/>
            <person name="He G."/>
            <person name="Yan M."/>
            <person name="Ng V."/>
            <person name="Cullen D."/>
            <person name="Martin F."/>
            <person name="Rosso M.-N."/>
            <person name="Henrissat B."/>
            <person name="Hibbett D."/>
            <person name="Martinez A.T."/>
            <person name="Grigoriev I.V."/>
        </authorList>
    </citation>
    <scope>NUCLEOTIDE SEQUENCE</scope>
    <source>
        <strain evidence="2">CBS 506.95</strain>
    </source>
</reference>